<proteinExistence type="predicted"/>
<gene>
    <name evidence="1" type="ORF">F5148DRAFT_965226</name>
</gene>
<accession>A0ACC0UJC2</accession>
<sequence>GLHLAWVQVIFELPKHLGAFHHPLAYIHWFYPFTNVDPATCMHQVILSTR</sequence>
<evidence type="ECO:0000313" key="2">
    <source>
        <dbReference type="Proteomes" id="UP001207468"/>
    </source>
</evidence>
<organism evidence="1 2">
    <name type="scientific">Russula earlei</name>
    <dbReference type="NCBI Taxonomy" id="71964"/>
    <lineage>
        <taxon>Eukaryota</taxon>
        <taxon>Fungi</taxon>
        <taxon>Dikarya</taxon>
        <taxon>Basidiomycota</taxon>
        <taxon>Agaricomycotina</taxon>
        <taxon>Agaricomycetes</taxon>
        <taxon>Russulales</taxon>
        <taxon>Russulaceae</taxon>
        <taxon>Russula</taxon>
    </lineage>
</organism>
<dbReference type="EMBL" id="JAGFNK010000022">
    <property type="protein sequence ID" value="KAI9511425.1"/>
    <property type="molecule type" value="Genomic_DNA"/>
</dbReference>
<name>A0ACC0UJC2_9AGAM</name>
<feature type="non-terminal residue" evidence="1">
    <location>
        <position position="1"/>
    </location>
</feature>
<feature type="non-terminal residue" evidence="1">
    <location>
        <position position="50"/>
    </location>
</feature>
<keyword evidence="2" id="KW-1185">Reference proteome</keyword>
<evidence type="ECO:0000313" key="1">
    <source>
        <dbReference type="EMBL" id="KAI9511425.1"/>
    </source>
</evidence>
<dbReference type="Proteomes" id="UP001207468">
    <property type="component" value="Unassembled WGS sequence"/>
</dbReference>
<protein>
    <submittedName>
        <fullName evidence="1">Uncharacterized protein</fullName>
    </submittedName>
</protein>
<reference evidence="1" key="1">
    <citation type="submission" date="2021-03" db="EMBL/GenBank/DDBJ databases">
        <title>Evolutionary priming and transition to the ectomycorrhizal habit in an iconic lineage of mushroom-forming fungi: is preadaptation a requirement?</title>
        <authorList>
            <consortium name="DOE Joint Genome Institute"/>
            <person name="Looney B.P."/>
            <person name="Miyauchi S."/>
            <person name="Morin E."/>
            <person name="Drula E."/>
            <person name="Courty P.E."/>
            <person name="Chicoki N."/>
            <person name="Fauchery L."/>
            <person name="Kohler A."/>
            <person name="Kuo A."/>
            <person name="LaButti K."/>
            <person name="Pangilinan J."/>
            <person name="Lipzen A."/>
            <person name="Riley R."/>
            <person name="Andreopoulos W."/>
            <person name="He G."/>
            <person name="Johnson J."/>
            <person name="Barry K.W."/>
            <person name="Grigoriev I.V."/>
            <person name="Nagy L."/>
            <person name="Hibbett D."/>
            <person name="Henrissat B."/>
            <person name="Matheny P.B."/>
            <person name="Labbe J."/>
            <person name="Martin A.F."/>
        </authorList>
    </citation>
    <scope>NUCLEOTIDE SEQUENCE</scope>
    <source>
        <strain evidence="1">BPL698</strain>
    </source>
</reference>
<comment type="caution">
    <text evidence="1">The sequence shown here is derived from an EMBL/GenBank/DDBJ whole genome shotgun (WGS) entry which is preliminary data.</text>
</comment>